<name>A0AAV8YYX1_9CUCU</name>
<dbReference type="InterPro" id="IPR051858">
    <property type="entry name" value="WD_repeat_GAD-1"/>
</dbReference>
<dbReference type="PANTHER" id="PTHR16017:SF0">
    <property type="entry name" value="WD REPEAT-CONTAINING PROTEIN 70"/>
    <property type="match status" value="1"/>
</dbReference>
<keyword evidence="4" id="KW-1185">Reference proteome</keyword>
<evidence type="ECO:0000313" key="3">
    <source>
        <dbReference type="EMBL" id="KAJ8955964.1"/>
    </source>
</evidence>
<dbReference type="Gene3D" id="2.130.10.10">
    <property type="entry name" value="YVTN repeat-like/Quinoprotein amine dehydrogenase"/>
    <property type="match status" value="1"/>
</dbReference>
<evidence type="ECO:0000256" key="2">
    <source>
        <dbReference type="ARBA" id="ARBA00022737"/>
    </source>
</evidence>
<evidence type="ECO:0000256" key="1">
    <source>
        <dbReference type="ARBA" id="ARBA00022574"/>
    </source>
</evidence>
<dbReference type="InterPro" id="IPR036322">
    <property type="entry name" value="WD40_repeat_dom_sf"/>
</dbReference>
<dbReference type="GO" id="GO:0035861">
    <property type="term" value="C:site of double-strand break"/>
    <property type="evidence" value="ECO:0007669"/>
    <property type="project" value="TreeGrafter"/>
</dbReference>
<dbReference type="EMBL" id="JANEYF010001849">
    <property type="protein sequence ID" value="KAJ8955964.1"/>
    <property type="molecule type" value="Genomic_DNA"/>
</dbReference>
<organism evidence="3 4">
    <name type="scientific">Rhamnusium bicolor</name>
    <dbReference type="NCBI Taxonomy" id="1586634"/>
    <lineage>
        <taxon>Eukaryota</taxon>
        <taxon>Metazoa</taxon>
        <taxon>Ecdysozoa</taxon>
        <taxon>Arthropoda</taxon>
        <taxon>Hexapoda</taxon>
        <taxon>Insecta</taxon>
        <taxon>Pterygota</taxon>
        <taxon>Neoptera</taxon>
        <taxon>Endopterygota</taxon>
        <taxon>Coleoptera</taxon>
        <taxon>Polyphaga</taxon>
        <taxon>Cucujiformia</taxon>
        <taxon>Chrysomeloidea</taxon>
        <taxon>Cerambycidae</taxon>
        <taxon>Lepturinae</taxon>
        <taxon>Rhagiini</taxon>
        <taxon>Rhamnusium</taxon>
    </lineage>
</organism>
<dbReference type="InterPro" id="IPR015943">
    <property type="entry name" value="WD40/YVTN_repeat-like_dom_sf"/>
</dbReference>
<keyword evidence="1" id="KW-0853">WD repeat</keyword>
<accession>A0AAV8YYX1</accession>
<dbReference type="GO" id="GO:0005634">
    <property type="term" value="C:nucleus"/>
    <property type="evidence" value="ECO:0007669"/>
    <property type="project" value="TreeGrafter"/>
</dbReference>
<dbReference type="SUPFAM" id="SSF50978">
    <property type="entry name" value="WD40 repeat-like"/>
    <property type="match status" value="1"/>
</dbReference>
<dbReference type="PANTHER" id="PTHR16017">
    <property type="entry name" value="GASTRULATION DEFECTIVE PROTEIN 1-RELATED"/>
    <property type="match status" value="1"/>
</dbReference>
<comment type="caution">
    <text evidence="3">The sequence shown here is derived from an EMBL/GenBank/DDBJ whole genome shotgun (WGS) entry which is preliminary data.</text>
</comment>
<keyword evidence="2" id="KW-0677">Repeat</keyword>
<protein>
    <submittedName>
        <fullName evidence="3">Uncharacterized protein</fullName>
    </submittedName>
</protein>
<proteinExistence type="predicted"/>
<dbReference type="AlphaFoldDB" id="A0AAV8YYX1"/>
<sequence length="72" mass="7964">MMCTGSVDYDVSFWDFAGMDSNMRSFRTLQPADNHPIRGLHYSSTGDLLLVISGSSQAKVIDRDGFEKNGNC</sequence>
<evidence type="ECO:0000313" key="4">
    <source>
        <dbReference type="Proteomes" id="UP001162156"/>
    </source>
</evidence>
<dbReference type="Proteomes" id="UP001162156">
    <property type="component" value="Unassembled WGS sequence"/>
</dbReference>
<gene>
    <name evidence="3" type="ORF">NQ314_006813</name>
</gene>
<reference evidence="3" key="1">
    <citation type="journal article" date="2023" name="Insect Mol. Biol.">
        <title>Genome sequencing provides insights into the evolution of gene families encoding plant cell wall-degrading enzymes in longhorned beetles.</title>
        <authorList>
            <person name="Shin N.R."/>
            <person name="Okamura Y."/>
            <person name="Kirsch R."/>
            <person name="Pauchet Y."/>
        </authorList>
    </citation>
    <scope>NUCLEOTIDE SEQUENCE</scope>
    <source>
        <strain evidence="3">RBIC_L_NR</strain>
    </source>
</reference>